<dbReference type="PANTHER" id="PTHR11439">
    <property type="entry name" value="GAG-POL-RELATED RETROTRANSPOSON"/>
    <property type="match status" value="1"/>
</dbReference>
<evidence type="ECO:0000256" key="1">
    <source>
        <dbReference type="SAM" id="Phobius"/>
    </source>
</evidence>
<reference evidence="3 4" key="1">
    <citation type="journal article" date="2017" name="Nat. Commun.">
        <title>Genome assembly with in vitro proximity ligation data and whole-genome triplication in lettuce.</title>
        <authorList>
            <person name="Reyes-Chin-Wo S."/>
            <person name="Wang Z."/>
            <person name="Yang X."/>
            <person name="Kozik A."/>
            <person name="Arikit S."/>
            <person name="Song C."/>
            <person name="Xia L."/>
            <person name="Froenicke L."/>
            <person name="Lavelle D.O."/>
            <person name="Truco M.J."/>
            <person name="Xia R."/>
            <person name="Zhu S."/>
            <person name="Xu C."/>
            <person name="Xu H."/>
            <person name="Xu X."/>
            <person name="Cox K."/>
            <person name="Korf I."/>
            <person name="Meyers B.C."/>
            <person name="Michelmore R.W."/>
        </authorList>
    </citation>
    <scope>NUCLEOTIDE SEQUENCE [LARGE SCALE GENOMIC DNA]</scope>
    <source>
        <strain evidence="4">cv. Salinas</strain>
        <tissue evidence="3">Seedlings</tissue>
    </source>
</reference>
<accession>A0A9R1X4M0</accession>
<evidence type="ECO:0000259" key="2">
    <source>
        <dbReference type="Pfam" id="PF07727"/>
    </source>
</evidence>
<proteinExistence type="predicted"/>
<dbReference type="Pfam" id="PF07727">
    <property type="entry name" value="RVT_2"/>
    <property type="match status" value="1"/>
</dbReference>
<dbReference type="Proteomes" id="UP000235145">
    <property type="component" value="Unassembled WGS sequence"/>
</dbReference>
<keyword evidence="1" id="KW-0812">Transmembrane</keyword>
<feature type="domain" description="Reverse transcriptase Ty1/copia-type" evidence="2">
    <location>
        <begin position="1"/>
        <end position="56"/>
    </location>
</feature>
<sequence length="216" mass="24195">MKRVFDMSDLGLLSYYLGIEVLQGKDGIMLTQKGYAEKILKASGMEGCNSSQYPMEPKLQLTKDEDGEPVNATMGGDGRLVGYSDSSYNSDCEDRRGTTGVAFYYSGNLITWASQKQKTVALSSCEAEYMAATAAACQGLWLRNLFINKVIIRLPIPVLPLLPLFLFIAIFLDRQHDQSSSSRVIPDAARLVDHHKYSMVWLPAGDQWRRLKRITR</sequence>
<dbReference type="CDD" id="cd09272">
    <property type="entry name" value="RNase_HI_RT_Ty1"/>
    <property type="match status" value="1"/>
</dbReference>
<protein>
    <recommendedName>
        <fullName evidence="2">Reverse transcriptase Ty1/copia-type domain-containing protein</fullName>
    </recommendedName>
</protein>
<dbReference type="InterPro" id="IPR013103">
    <property type="entry name" value="RVT_2"/>
</dbReference>
<gene>
    <name evidence="3" type="ORF">LSAT_V11C700345610</name>
</gene>
<dbReference type="EMBL" id="NBSK02000007">
    <property type="protein sequence ID" value="KAJ0197689.1"/>
    <property type="molecule type" value="Genomic_DNA"/>
</dbReference>
<dbReference type="AlphaFoldDB" id="A0A9R1X4M0"/>
<keyword evidence="1" id="KW-0472">Membrane</keyword>
<organism evidence="3 4">
    <name type="scientific">Lactuca sativa</name>
    <name type="common">Garden lettuce</name>
    <dbReference type="NCBI Taxonomy" id="4236"/>
    <lineage>
        <taxon>Eukaryota</taxon>
        <taxon>Viridiplantae</taxon>
        <taxon>Streptophyta</taxon>
        <taxon>Embryophyta</taxon>
        <taxon>Tracheophyta</taxon>
        <taxon>Spermatophyta</taxon>
        <taxon>Magnoliopsida</taxon>
        <taxon>eudicotyledons</taxon>
        <taxon>Gunneridae</taxon>
        <taxon>Pentapetalae</taxon>
        <taxon>asterids</taxon>
        <taxon>campanulids</taxon>
        <taxon>Asterales</taxon>
        <taxon>Asteraceae</taxon>
        <taxon>Cichorioideae</taxon>
        <taxon>Cichorieae</taxon>
        <taxon>Lactucinae</taxon>
        <taxon>Lactuca</taxon>
    </lineage>
</organism>
<evidence type="ECO:0000313" key="4">
    <source>
        <dbReference type="Proteomes" id="UP000235145"/>
    </source>
</evidence>
<dbReference type="PANTHER" id="PTHR11439:SF515">
    <property type="entry name" value="GAG-POL POLYPROTEIN"/>
    <property type="match status" value="1"/>
</dbReference>
<keyword evidence="4" id="KW-1185">Reference proteome</keyword>
<feature type="transmembrane region" description="Helical" evidence="1">
    <location>
        <begin position="150"/>
        <end position="172"/>
    </location>
</feature>
<evidence type="ECO:0000313" key="3">
    <source>
        <dbReference type="EMBL" id="KAJ0197689.1"/>
    </source>
</evidence>
<name>A0A9R1X4M0_LACSA</name>
<keyword evidence="1" id="KW-1133">Transmembrane helix</keyword>
<comment type="caution">
    <text evidence="3">The sequence shown here is derived from an EMBL/GenBank/DDBJ whole genome shotgun (WGS) entry which is preliminary data.</text>
</comment>